<reference evidence="4 5" key="1">
    <citation type="submission" date="2024-05" db="EMBL/GenBank/DDBJ databases">
        <title>Sinomonas sp. nov., isolated from a waste landfill.</title>
        <authorList>
            <person name="Zhao Y."/>
        </authorList>
    </citation>
    <scope>NUCLEOTIDE SEQUENCE [LARGE SCALE GENOMIC DNA]</scope>
    <source>
        <strain evidence="4 5">CCTCC AB2014300</strain>
    </source>
</reference>
<evidence type="ECO:0000313" key="5">
    <source>
        <dbReference type="Proteomes" id="UP001422074"/>
    </source>
</evidence>
<feature type="compositionally biased region" description="Low complexity" evidence="1">
    <location>
        <begin position="168"/>
        <end position="179"/>
    </location>
</feature>
<evidence type="ECO:0000256" key="2">
    <source>
        <dbReference type="SAM" id="SignalP"/>
    </source>
</evidence>
<comment type="caution">
    <text evidence="4">The sequence shown here is derived from an EMBL/GenBank/DDBJ whole genome shotgun (WGS) entry which is preliminary data.</text>
</comment>
<protein>
    <submittedName>
        <fullName evidence="4">DUF6318 family protein</fullName>
    </submittedName>
</protein>
<dbReference type="Pfam" id="PF19843">
    <property type="entry name" value="DUF6318"/>
    <property type="match status" value="1"/>
</dbReference>
<feature type="domain" description="DUF6318" evidence="3">
    <location>
        <begin position="53"/>
        <end position="200"/>
    </location>
</feature>
<evidence type="ECO:0000259" key="3">
    <source>
        <dbReference type="Pfam" id="PF19843"/>
    </source>
</evidence>
<name>A0ABU9X0P8_9MICC</name>
<feature type="region of interest" description="Disordered" evidence="1">
    <location>
        <begin position="31"/>
        <end position="72"/>
    </location>
</feature>
<sequence>MAPTRATSTVLTALAVCGMLTLTGCGGNGQAAPSASNSASATAAPAPDTRPTPASSTAPARNIPVPELPEAAKKNTKEGFEAFVRHYIALLDYAYQTGDTKPALAVGDAECGMCGTITKDASTVGDESWLVGGELSPSDLSADPTPDIHGIWLAYLKLRQQPFTDYKSSSPTPTPASTSKGGDSSLLLARARFVSGAWQMFDLGVPKGTRR</sequence>
<dbReference type="Proteomes" id="UP001422074">
    <property type="component" value="Unassembled WGS sequence"/>
</dbReference>
<dbReference type="InterPro" id="IPR046281">
    <property type="entry name" value="DUF6318"/>
</dbReference>
<dbReference type="EMBL" id="JBDFRB010000008">
    <property type="protein sequence ID" value="MEN2745027.1"/>
    <property type="molecule type" value="Genomic_DNA"/>
</dbReference>
<gene>
    <name evidence="4" type="ORF">ABCQ75_10820</name>
</gene>
<organism evidence="4 5">
    <name type="scientific">Sinomonas halotolerans</name>
    <dbReference type="NCBI Taxonomy" id="1644133"/>
    <lineage>
        <taxon>Bacteria</taxon>
        <taxon>Bacillati</taxon>
        <taxon>Actinomycetota</taxon>
        <taxon>Actinomycetes</taxon>
        <taxon>Micrococcales</taxon>
        <taxon>Micrococcaceae</taxon>
        <taxon>Sinomonas</taxon>
    </lineage>
</organism>
<evidence type="ECO:0000313" key="4">
    <source>
        <dbReference type="EMBL" id="MEN2745027.1"/>
    </source>
</evidence>
<feature type="region of interest" description="Disordered" evidence="1">
    <location>
        <begin position="164"/>
        <end position="183"/>
    </location>
</feature>
<feature type="signal peptide" evidence="2">
    <location>
        <begin position="1"/>
        <end position="31"/>
    </location>
</feature>
<proteinExistence type="predicted"/>
<keyword evidence="2" id="KW-0732">Signal</keyword>
<feature type="compositionally biased region" description="Low complexity" evidence="1">
    <location>
        <begin position="31"/>
        <end position="60"/>
    </location>
</feature>
<evidence type="ECO:0000256" key="1">
    <source>
        <dbReference type="SAM" id="MobiDB-lite"/>
    </source>
</evidence>
<dbReference type="PROSITE" id="PS51257">
    <property type="entry name" value="PROKAR_LIPOPROTEIN"/>
    <property type="match status" value="1"/>
</dbReference>
<feature type="chain" id="PRO_5045885213" evidence="2">
    <location>
        <begin position="32"/>
        <end position="211"/>
    </location>
</feature>
<keyword evidence="5" id="KW-1185">Reference proteome</keyword>
<accession>A0ABU9X0P8</accession>
<dbReference type="RefSeq" id="WP_345885381.1">
    <property type="nucleotide sequence ID" value="NZ_JBDFRB010000008.1"/>
</dbReference>